<dbReference type="Pfam" id="PF12171">
    <property type="entry name" value="zf-C2H2_jaz"/>
    <property type="match status" value="1"/>
</dbReference>
<evidence type="ECO:0000313" key="12">
    <source>
        <dbReference type="Proteomes" id="UP000243052"/>
    </source>
</evidence>
<dbReference type="InterPro" id="IPR031590">
    <property type="entry name" value="PRP9_N"/>
</dbReference>
<feature type="domain" description="Matrin-type" evidence="10">
    <location>
        <begin position="421"/>
        <end position="452"/>
    </location>
</feature>
<keyword evidence="3" id="KW-0479">Metal-binding</keyword>
<evidence type="ECO:0000256" key="5">
    <source>
        <dbReference type="ARBA" id="ARBA00022833"/>
    </source>
</evidence>
<keyword evidence="12" id="KW-1185">Reference proteome</keyword>
<dbReference type="InterPro" id="IPR022755">
    <property type="entry name" value="Znf_C2H2_jaz"/>
</dbReference>
<dbReference type="GO" id="GO:0008270">
    <property type="term" value="F:zinc ion binding"/>
    <property type="evidence" value="ECO:0007669"/>
    <property type="project" value="UniProtKB-KW"/>
</dbReference>
<reference evidence="11 12" key="1">
    <citation type="submission" date="2016-01" db="EMBL/GenBank/DDBJ databases">
        <title>Genome sequence of the yeast Holleya sinecauda.</title>
        <authorList>
            <person name="Dietrich F.S."/>
        </authorList>
    </citation>
    <scope>NUCLEOTIDE SEQUENCE [LARGE SCALE GENOMIC DNA]</scope>
    <source>
        <strain evidence="11 12">ATCC 58844</strain>
    </source>
</reference>
<dbReference type="PROSITE" id="PS50157">
    <property type="entry name" value="ZINC_FINGER_C2H2_2"/>
    <property type="match status" value="1"/>
</dbReference>
<dbReference type="GO" id="GO:0005681">
    <property type="term" value="C:spliceosomal complex"/>
    <property type="evidence" value="ECO:0007669"/>
    <property type="project" value="InterPro"/>
</dbReference>
<name>A0A0X8HVA7_9SACH</name>
<comment type="similarity">
    <text evidence="2">Belongs to the SF3A3 family.</text>
</comment>
<evidence type="ECO:0000256" key="3">
    <source>
        <dbReference type="ARBA" id="ARBA00022723"/>
    </source>
</evidence>
<dbReference type="RefSeq" id="XP_017989118.1">
    <property type="nucleotide sequence ID" value="XM_018133719.1"/>
</dbReference>
<evidence type="ECO:0000256" key="8">
    <source>
        <dbReference type="SAM" id="MobiDB-lite"/>
    </source>
</evidence>
<dbReference type="OrthoDB" id="2160351at2759"/>
<dbReference type="InterPro" id="IPR000690">
    <property type="entry name" value="Matrin/U1-C_Znf_C2H2"/>
</dbReference>
<dbReference type="PROSITE" id="PS00028">
    <property type="entry name" value="ZINC_FINGER_C2H2_1"/>
    <property type="match status" value="1"/>
</dbReference>
<proteinExistence type="inferred from homology"/>
<dbReference type="PANTHER" id="PTHR12786">
    <property type="entry name" value="SPLICING FACTOR SF3A-RELATED"/>
    <property type="match status" value="1"/>
</dbReference>
<dbReference type="SMART" id="SM00355">
    <property type="entry name" value="ZnF_C2H2"/>
    <property type="match status" value="2"/>
</dbReference>
<dbReference type="Pfam" id="PF16958">
    <property type="entry name" value="PRP9_N"/>
    <property type="match status" value="1"/>
</dbReference>
<dbReference type="SUPFAM" id="SSF57667">
    <property type="entry name" value="beta-beta-alpha zinc fingers"/>
    <property type="match status" value="1"/>
</dbReference>
<dbReference type="GeneID" id="28725455"/>
<evidence type="ECO:0000256" key="1">
    <source>
        <dbReference type="ARBA" id="ARBA00004123"/>
    </source>
</evidence>
<accession>A0A0X8HVA7</accession>
<protein>
    <submittedName>
        <fullName evidence="11">HGL218Cp</fullName>
    </submittedName>
</protein>
<evidence type="ECO:0000259" key="10">
    <source>
        <dbReference type="PROSITE" id="PS50171"/>
    </source>
</evidence>
<dbReference type="InterPro" id="IPR036236">
    <property type="entry name" value="Znf_C2H2_sf"/>
</dbReference>
<dbReference type="InterPro" id="IPR024598">
    <property type="entry name" value="SF3a60/Prp9_C"/>
</dbReference>
<dbReference type="Proteomes" id="UP000243052">
    <property type="component" value="Chromosome vii"/>
</dbReference>
<dbReference type="STRING" id="45286.A0A0X8HVA7"/>
<evidence type="ECO:0000256" key="6">
    <source>
        <dbReference type="ARBA" id="ARBA00023242"/>
    </source>
</evidence>
<dbReference type="Pfam" id="PF16837">
    <property type="entry name" value="SF3A3"/>
    <property type="match status" value="1"/>
</dbReference>
<organism evidence="11 12">
    <name type="scientific">Eremothecium sinecaudum</name>
    <dbReference type="NCBI Taxonomy" id="45286"/>
    <lineage>
        <taxon>Eukaryota</taxon>
        <taxon>Fungi</taxon>
        <taxon>Dikarya</taxon>
        <taxon>Ascomycota</taxon>
        <taxon>Saccharomycotina</taxon>
        <taxon>Saccharomycetes</taxon>
        <taxon>Saccharomycetales</taxon>
        <taxon>Saccharomycetaceae</taxon>
        <taxon>Eremothecium</taxon>
    </lineage>
</organism>
<dbReference type="GO" id="GO:0000398">
    <property type="term" value="P:mRNA splicing, via spliceosome"/>
    <property type="evidence" value="ECO:0007669"/>
    <property type="project" value="InterPro"/>
</dbReference>
<dbReference type="Pfam" id="PF11931">
    <property type="entry name" value="SF3a60_Prp9_C"/>
    <property type="match status" value="1"/>
</dbReference>
<evidence type="ECO:0000256" key="4">
    <source>
        <dbReference type="ARBA" id="ARBA00022771"/>
    </source>
</evidence>
<dbReference type="PROSITE" id="PS50171">
    <property type="entry name" value="ZF_MATRIN"/>
    <property type="match status" value="1"/>
</dbReference>
<dbReference type="InterPro" id="IPR051421">
    <property type="entry name" value="RNA_Proc_DNA_Dmg_Regulator"/>
</dbReference>
<feature type="domain" description="C2H2-type" evidence="9">
    <location>
        <begin position="283"/>
        <end position="307"/>
    </location>
</feature>
<keyword evidence="6" id="KW-0539">Nucleus</keyword>
<sequence length="528" mass="60233">MSLLEANRAVLEELEIIEDAITQRIARNPEIYYSYLEKRAEIESDDDDLASIPKGNITANKLHMIKKTKRSRKQILLQQHEISKFLSQYKKKVKQLKPSTPEDLEPYRDPGLTFEAFEQTIKDINEKYDTNVASDASESTLQAKRHDYAMFSNSGAQGKDILSRTAQFLDLNEKFTWEEHYGEYLDLENLHKDWINVIKDSSSSLLQFITFLESFLTNNHITTAPVDRNSKAYHSFIARLSAYLKSFFEQSYPLLNHSQLYNSIQRDVPRYCDSPVIHPTKGYVCVACGKGFKSNAVFLPHLTGKKHIKNLQSKSQALLAEYTLLRLIKCLNKEIASTRAFIERRLAFTATERIKEMAKLKEAYTSPAYGDSESEDSNAQDTSPTSQVFPDNSNPLNLPLGPDGYPIPYWLYKLQGLDIKYTCEICGNQLYKGRRVYEKHFQESKHNYGLRCLGIKPSPAFKGISKISDAQLLARKLLPDHVQLSASAIANSGAYSNISQSQQIEMEDEDGNLMTLQVYEDLKKQGLL</sequence>
<evidence type="ECO:0000313" key="11">
    <source>
        <dbReference type="EMBL" id="AMD22122.1"/>
    </source>
</evidence>
<evidence type="ECO:0000256" key="2">
    <source>
        <dbReference type="ARBA" id="ARBA00008776"/>
    </source>
</evidence>
<evidence type="ECO:0000259" key="9">
    <source>
        <dbReference type="PROSITE" id="PS50157"/>
    </source>
</evidence>
<dbReference type="InterPro" id="IPR003604">
    <property type="entry name" value="Matrin/U1-like-C_Znf_C2H2"/>
</dbReference>
<feature type="region of interest" description="Disordered" evidence="8">
    <location>
        <begin position="365"/>
        <end position="393"/>
    </location>
</feature>
<dbReference type="GO" id="GO:0003723">
    <property type="term" value="F:RNA binding"/>
    <property type="evidence" value="ECO:0007669"/>
    <property type="project" value="InterPro"/>
</dbReference>
<dbReference type="PANTHER" id="PTHR12786:SF2">
    <property type="entry name" value="SPLICING FACTOR 3A SUBUNIT 3"/>
    <property type="match status" value="1"/>
</dbReference>
<keyword evidence="5" id="KW-0862">Zinc</keyword>
<dbReference type="EMBL" id="CP014247">
    <property type="protein sequence ID" value="AMD22122.1"/>
    <property type="molecule type" value="Genomic_DNA"/>
</dbReference>
<dbReference type="AlphaFoldDB" id="A0A0X8HVA7"/>
<dbReference type="SMART" id="SM00451">
    <property type="entry name" value="ZnF_U1"/>
    <property type="match status" value="1"/>
</dbReference>
<dbReference type="Gene3D" id="3.30.160.60">
    <property type="entry name" value="Classic Zinc Finger"/>
    <property type="match status" value="1"/>
</dbReference>
<evidence type="ECO:0000256" key="7">
    <source>
        <dbReference type="PROSITE-ProRule" id="PRU00042"/>
    </source>
</evidence>
<dbReference type="InterPro" id="IPR013087">
    <property type="entry name" value="Znf_C2H2_type"/>
</dbReference>
<comment type="subcellular location">
    <subcellularLocation>
        <location evidence="1">Nucleus</location>
    </subcellularLocation>
</comment>
<feature type="compositionally biased region" description="Polar residues" evidence="8">
    <location>
        <begin position="379"/>
        <end position="393"/>
    </location>
</feature>
<gene>
    <name evidence="11" type="ORF">AW171_hschr74135</name>
</gene>
<keyword evidence="4 7" id="KW-0863">Zinc-finger</keyword>
<dbReference type="InterPro" id="IPR031774">
    <property type="entry name" value="SF3A3_dom"/>
</dbReference>